<evidence type="ECO:0000256" key="3">
    <source>
        <dbReference type="ARBA" id="ARBA00023052"/>
    </source>
</evidence>
<evidence type="ECO:0000259" key="4">
    <source>
        <dbReference type="Pfam" id="PF00456"/>
    </source>
</evidence>
<dbReference type="SUPFAM" id="SSF52518">
    <property type="entry name" value="Thiamin diphosphate-binding fold (THDP-binding)"/>
    <property type="match status" value="1"/>
</dbReference>
<dbReference type="Proteomes" id="UP000671879">
    <property type="component" value="Chromosome"/>
</dbReference>
<dbReference type="EMBL" id="CP072943">
    <property type="protein sequence ID" value="QTX33688.1"/>
    <property type="molecule type" value="Genomic_DNA"/>
</dbReference>
<comment type="cofactor">
    <cofactor evidence="1">
        <name>thiamine diphosphate</name>
        <dbReference type="ChEBI" id="CHEBI:58937"/>
    </cofactor>
</comment>
<organism evidence="5 6">
    <name type="scientific">Aminithiophilus ramosus</name>
    <dbReference type="NCBI Taxonomy" id="3029084"/>
    <lineage>
        <taxon>Bacteria</taxon>
        <taxon>Thermotogati</taxon>
        <taxon>Synergistota</taxon>
        <taxon>Synergistia</taxon>
        <taxon>Synergistales</taxon>
        <taxon>Aminithiophilaceae</taxon>
        <taxon>Aminithiophilus</taxon>
    </lineage>
</organism>
<keyword evidence="3" id="KW-0786">Thiamine pyrophosphate</keyword>
<dbReference type="Gene3D" id="3.40.50.970">
    <property type="match status" value="1"/>
</dbReference>
<evidence type="ECO:0000313" key="5">
    <source>
        <dbReference type="EMBL" id="QTX33688.1"/>
    </source>
</evidence>
<dbReference type="PANTHER" id="PTHR47514">
    <property type="entry name" value="TRANSKETOLASE N-TERMINAL SECTION-RELATED"/>
    <property type="match status" value="1"/>
</dbReference>
<feature type="domain" description="Transketolase N-terminal" evidence="4">
    <location>
        <begin position="12"/>
        <end position="238"/>
    </location>
</feature>
<evidence type="ECO:0000313" key="6">
    <source>
        <dbReference type="Proteomes" id="UP000671879"/>
    </source>
</evidence>
<proteinExistence type="inferred from homology"/>
<dbReference type="InterPro" id="IPR029061">
    <property type="entry name" value="THDP-binding"/>
</dbReference>
<gene>
    <name evidence="5" type="ORF">KAR29_05130</name>
</gene>
<dbReference type="InterPro" id="IPR005474">
    <property type="entry name" value="Transketolase_N"/>
</dbReference>
<dbReference type="AlphaFoldDB" id="A0A9Q7ARB2"/>
<evidence type="ECO:0000256" key="2">
    <source>
        <dbReference type="ARBA" id="ARBA00007131"/>
    </source>
</evidence>
<evidence type="ECO:0000256" key="1">
    <source>
        <dbReference type="ARBA" id="ARBA00001964"/>
    </source>
</evidence>
<keyword evidence="6" id="KW-1185">Reference proteome</keyword>
<comment type="similarity">
    <text evidence="2">Belongs to the transketolase family.</text>
</comment>
<dbReference type="KEGG" id="aram:KAR29_05130"/>
<dbReference type="PANTHER" id="PTHR47514:SF1">
    <property type="entry name" value="TRANSKETOLASE N-TERMINAL SECTION-RELATED"/>
    <property type="match status" value="1"/>
</dbReference>
<sequence length="273" mass="29578">MLKALRARAVDVRKDVVRMVGMAKSGHLASSLSLVDLLVYLYERELRLRAAEPQWPERDRFILSKRNGAPALYTVLAHGGFFPREELWNFRSLGAILQHRPEWRRTPGIDGPSGSPGLGLGLAGGLALGLVKKGCASRVFCLLGDSELETGTVWASIAMASRFALANLVALVDCNVAEGERLQTRAGERAFQAFGWTVAHVDGHSFADMEEVFGGLSAERSGPAALFVRTCLGKGVTFFEEGRWPRSTVAPGRDDVDRALGELNGLDGAEDGR</sequence>
<name>A0A9Q7ARB2_9BACT</name>
<reference evidence="6" key="1">
    <citation type="submission" date="2021-04" db="EMBL/GenBank/DDBJ databases">
        <title>A novel Synergistetes isolate from a pyrite-forming mixed culture.</title>
        <authorList>
            <person name="Bunk B."/>
            <person name="Sproer C."/>
            <person name="Spring S."/>
            <person name="Pester M."/>
        </authorList>
    </citation>
    <scope>NUCLEOTIDE SEQUENCE [LARGE SCALE GENOMIC DNA]</scope>
    <source>
        <strain evidence="6">J.5.4.2-T.3.5.2</strain>
    </source>
</reference>
<dbReference type="Pfam" id="PF00456">
    <property type="entry name" value="Transketolase_N"/>
    <property type="match status" value="1"/>
</dbReference>
<accession>A0A9Q7ARB2</accession>
<protein>
    <submittedName>
        <fullName evidence="5">Transketolase</fullName>
    </submittedName>
</protein>